<accession>A0ABR2WQD9</accession>
<keyword evidence="1" id="KW-1133">Transmembrane helix</keyword>
<protein>
    <recommendedName>
        <fullName evidence="4">Late embryogenesis abundant protein LEA-2 subgroup domain-containing protein</fullName>
    </recommendedName>
</protein>
<keyword evidence="1" id="KW-0812">Transmembrane</keyword>
<gene>
    <name evidence="2" type="ORF">K7432_009415</name>
</gene>
<name>A0ABR2WQD9_9FUNG</name>
<evidence type="ECO:0000256" key="1">
    <source>
        <dbReference type="SAM" id="Phobius"/>
    </source>
</evidence>
<keyword evidence="1" id="KW-0472">Membrane</keyword>
<dbReference type="EMBL" id="JASJQH010000579">
    <property type="protein sequence ID" value="KAK9763689.1"/>
    <property type="molecule type" value="Genomic_DNA"/>
</dbReference>
<proteinExistence type="predicted"/>
<keyword evidence="3" id="KW-1185">Reference proteome</keyword>
<reference evidence="2 3" key="1">
    <citation type="submission" date="2023-04" db="EMBL/GenBank/DDBJ databases">
        <title>Genome of Basidiobolus ranarum AG-B5.</title>
        <authorList>
            <person name="Stajich J.E."/>
            <person name="Carter-House D."/>
            <person name="Gryganskyi A."/>
        </authorList>
    </citation>
    <scope>NUCLEOTIDE SEQUENCE [LARGE SCALE GENOMIC DNA]</scope>
    <source>
        <strain evidence="2 3">AG-B5</strain>
    </source>
</reference>
<evidence type="ECO:0000313" key="3">
    <source>
        <dbReference type="Proteomes" id="UP001479436"/>
    </source>
</evidence>
<comment type="caution">
    <text evidence="2">The sequence shown here is derived from an EMBL/GenBank/DDBJ whole genome shotgun (WGS) entry which is preliminary data.</text>
</comment>
<feature type="transmembrane region" description="Helical" evidence="1">
    <location>
        <begin position="29"/>
        <end position="52"/>
    </location>
</feature>
<sequence>MGKSCSYRSSYPKVITNEYSPQQARGKCCYCFGFLLCLIFVGAGITTFLLYVRAPGISFNAIVPPEQGVAPFALEGTQTIVFNFRLNITVVNPNFVGAKFDKIIATGYHPLLPGVKFGNGTLKDVNITQQNSTVLVFPFALYYGKPLDPEDKVLKDIAGRCGLIPGKEKKPITIEYEIELYFSISTITGIAPTIRGKAEFECPIPVID</sequence>
<dbReference type="Proteomes" id="UP001479436">
    <property type="component" value="Unassembled WGS sequence"/>
</dbReference>
<evidence type="ECO:0000313" key="2">
    <source>
        <dbReference type="EMBL" id="KAK9763689.1"/>
    </source>
</evidence>
<evidence type="ECO:0008006" key="4">
    <source>
        <dbReference type="Google" id="ProtNLM"/>
    </source>
</evidence>
<organism evidence="2 3">
    <name type="scientific">Basidiobolus ranarum</name>
    <dbReference type="NCBI Taxonomy" id="34480"/>
    <lineage>
        <taxon>Eukaryota</taxon>
        <taxon>Fungi</taxon>
        <taxon>Fungi incertae sedis</taxon>
        <taxon>Zoopagomycota</taxon>
        <taxon>Entomophthoromycotina</taxon>
        <taxon>Basidiobolomycetes</taxon>
        <taxon>Basidiobolales</taxon>
        <taxon>Basidiobolaceae</taxon>
        <taxon>Basidiobolus</taxon>
    </lineage>
</organism>